<reference evidence="1" key="1">
    <citation type="submission" date="2014-09" db="EMBL/GenBank/DDBJ databases">
        <authorList>
            <person name="Magalhaes I.L.F."/>
            <person name="Oliveira U."/>
            <person name="Santos F.R."/>
            <person name="Vidigal T.H.D.A."/>
            <person name="Brescovit A.D."/>
            <person name="Santos A.J."/>
        </authorList>
    </citation>
    <scope>NUCLEOTIDE SEQUENCE</scope>
    <source>
        <tissue evidence="1">Shoot tissue taken approximately 20 cm above the soil surface</tissue>
    </source>
</reference>
<organism evidence="1">
    <name type="scientific">Arundo donax</name>
    <name type="common">Giant reed</name>
    <name type="synonym">Donax arundinaceus</name>
    <dbReference type="NCBI Taxonomy" id="35708"/>
    <lineage>
        <taxon>Eukaryota</taxon>
        <taxon>Viridiplantae</taxon>
        <taxon>Streptophyta</taxon>
        <taxon>Embryophyta</taxon>
        <taxon>Tracheophyta</taxon>
        <taxon>Spermatophyta</taxon>
        <taxon>Magnoliopsida</taxon>
        <taxon>Liliopsida</taxon>
        <taxon>Poales</taxon>
        <taxon>Poaceae</taxon>
        <taxon>PACMAD clade</taxon>
        <taxon>Arundinoideae</taxon>
        <taxon>Arundineae</taxon>
        <taxon>Arundo</taxon>
    </lineage>
</organism>
<dbReference type="EMBL" id="GBRH01186628">
    <property type="protein sequence ID" value="JAE11268.1"/>
    <property type="molecule type" value="Transcribed_RNA"/>
</dbReference>
<protein>
    <submittedName>
        <fullName evidence="1">Uncharacterized protein</fullName>
    </submittedName>
</protein>
<dbReference type="AlphaFoldDB" id="A0A0A9FSH6"/>
<proteinExistence type="predicted"/>
<name>A0A0A9FSH6_ARUDO</name>
<evidence type="ECO:0000313" key="1">
    <source>
        <dbReference type="EMBL" id="JAE11268.1"/>
    </source>
</evidence>
<accession>A0A0A9FSH6</accession>
<reference evidence="1" key="2">
    <citation type="journal article" date="2015" name="Data Brief">
        <title>Shoot transcriptome of the giant reed, Arundo donax.</title>
        <authorList>
            <person name="Barrero R.A."/>
            <person name="Guerrero F.D."/>
            <person name="Moolhuijzen P."/>
            <person name="Goolsby J.A."/>
            <person name="Tidwell J."/>
            <person name="Bellgard S.E."/>
            <person name="Bellgard M.I."/>
        </authorList>
    </citation>
    <scope>NUCLEOTIDE SEQUENCE</scope>
    <source>
        <tissue evidence="1">Shoot tissue taken approximately 20 cm above the soil surface</tissue>
    </source>
</reference>
<sequence>MCTFCKHVSFACVFSIHTVIHAQKNLLFLT</sequence>